<accession>M7NID5</accession>
<evidence type="ECO:0000313" key="1">
    <source>
        <dbReference type="EMBL" id="EMR01560.1"/>
    </source>
</evidence>
<dbReference type="AlphaFoldDB" id="M7NID5"/>
<gene>
    <name evidence="1" type="ORF">ADICEAN_03297</name>
</gene>
<organism evidence="1 2">
    <name type="scientific">Cesiribacter andamanensis AMV16</name>
    <dbReference type="NCBI Taxonomy" id="1279009"/>
    <lineage>
        <taxon>Bacteria</taxon>
        <taxon>Pseudomonadati</taxon>
        <taxon>Bacteroidota</taxon>
        <taxon>Cytophagia</taxon>
        <taxon>Cytophagales</taxon>
        <taxon>Cesiribacteraceae</taxon>
        <taxon>Cesiribacter</taxon>
    </lineage>
</organism>
<proteinExistence type="predicted"/>
<dbReference type="Proteomes" id="UP000011910">
    <property type="component" value="Unassembled WGS sequence"/>
</dbReference>
<protein>
    <submittedName>
        <fullName evidence="1">Uncharacterized protein</fullName>
    </submittedName>
</protein>
<evidence type="ECO:0000313" key="2">
    <source>
        <dbReference type="Proteomes" id="UP000011910"/>
    </source>
</evidence>
<comment type="caution">
    <text evidence="1">The sequence shown here is derived from an EMBL/GenBank/DDBJ whole genome shotgun (WGS) entry which is preliminary data.</text>
</comment>
<name>M7NID5_9BACT</name>
<sequence length="225" mass="24188">MGRLQVVQGNAGTKSFFYKDIHPLCQALGLDLWQQFQQYVLEPVLGTFSLFGYYVGRQAGGDEAGRGMGLGLPNGPQHLQFFIYTQAVTAFYLNGGHPFLQVAVGPPGGAFGQLFQAGFPCFLHRIMNASPLSEDLLIGGASNAQRIIPGPAPAKANVCMAIDKAGQYHQVLLIDLQAGGRVAQAHLGVIANGPDRFPIYQNTGFFDHLQLIIREGAFKGQIAKG</sequence>
<reference evidence="1 2" key="1">
    <citation type="journal article" date="2013" name="Genome Announc.">
        <title>Draft Genome Sequence of Cesiribacter andamanensis Strain AMV16T, Isolated from a Soil Sample from a Mud Volcano in the Andaman Islands, India.</title>
        <authorList>
            <person name="Shivaji S."/>
            <person name="Ara S."/>
            <person name="Begum Z."/>
            <person name="Srinivas T.N."/>
            <person name="Singh A."/>
            <person name="Kumar Pinnaka A."/>
        </authorList>
    </citation>
    <scope>NUCLEOTIDE SEQUENCE [LARGE SCALE GENOMIC DNA]</scope>
    <source>
        <strain evidence="1 2">AMV16</strain>
    </source>
</reference>
<keyword evidence="2" id="KW-1185">Reference proteome</keyword>
<dbReference type="EMBL" id="AODQ01000105">
    <property type="protein sequence ID" value="EMR01560.1"/>
    <property type="molecule type" value="Genomic_DNA"/>
</dbReference>